<organism evidence="7 8">
    <name type="scientific">Mucilaginibacter gossypii</name>
    <dbReference type="NCBI Taxonomy" id="551996"/>
    <lineage>
        <taxon>Bacteria</taxon>
        <taxon>Pseudomonadati</taxon>
        <taxon>Bacteroidota</taxon>
        <taxon>Sphingobacteriia</taxon>
        <taxon>Sphingobacteriales</taxon>
        <taxon>Sphingobacteriaceae</taxon>
        <taxon>Mucilaginibacter</taxon>
    </lineage>
</organism>
<dbReference type="GO" id="GO:0015232">
    <property type="term" value="F:heme transmembrane transporter activity"/>
    <property type="evidence" value="ECO:0007669"/>
    <property type="project" value="InterPro"/>
</dbReference>
<feature type="transmembrane region" description="Helical" evidence="6">
    <location>
        <begin position="120"/>
        <end position="138"/>
    </location>
</feature>
<feature type="transmembrane region" description="Helical" evidence="6">
    <location>
        <begin position="6"/>
        <end position="27"/>
    </location>
</feature>
<feature type="transmembrane region" description="Helical" evidence="6">
    <location>
        <begin position="73"/>
        <end position="92"/>
    </location>
</feature>
<gene>
    <name evidence="7" type="ORF">SAMN05192573_111136</name>
</gene>
<name>A0A1G8E780_9SPHI</name>
<accession>A0A1G8E780</accession>
<evidence type="ECO:0000256" key="2">
    <source>
        <dbReference type="ARBA" id="ARBA00010544"/>
    </source>
</evidence>
<dbReference type="EMBL" id="FNCG01000011">
    <property type="protein sequence ID" value="SDH65788.1"/>
    <property type="molecule type" value="Genomic_DNA"/>
</dbReference>
<feature type="transmembrane region" description="Helical" evidence="6">
    <location>
        <begin position="214"/>
        <end position="241"/>
    </location>
</feature>
<evidence type="ECO:0000256" key="4">
    <source>
        <dbReference type="ARBA" id="ARBA00022989"/>
    </source>
</evidence>
<evidence type="ECO:0000313" key="7">
    <source>
        <dbReference type="EMBL" id="SDH65788.1"/>
    </source>
</evidence>
<evidence type="ECO:0000256" key="3">
    <source>
        <dbReference type="ARBA" id="ARBA00022692"/>
    </source>
</evidence>
<protein>
    <submittedName>
        <fullName evidence="7">Heme exporter protein B</fullName>
    </submittedName>
</protein>
<dbReference type="GO" id="GO:0016020">
    <property type="term" value="C:membrane"/>
    <property type="evidence" value="ECO:0007669"/>
    <property type="project" value="UniProtKB-SubCell"/>
</dbReference>
<comment type="similarity">
    <text evidence="2">Belongs to the CcmB/CycW/HelB family.</text>
</comment>
<keyword evidence="3 6" id="KW-0812">Transmembrane</keyword>
<dbReference type="AlphaFoldDB" id="A0A1G8E780"/>
<dbReference type="Proteomes" id="UP000199705">
    <property type="component" value="Unassembled WGS sequence"/>
</dbReference>
<dbReference type="GO" id="GO:0017004">
    <property type="term" value="P:cytochrome complex assembly"/>
    <property type="evidence" value="ECO:0007669"/>
    <property type="project" value="InterPro"/>
</dbReference>
<reference evidence="8" key="1">
    <citation type="submission" date="2016-10" db="EMBL/GenBank/DDBJ databases">
        <authorList>
            <person name="Varghese N."/>
            <person name="Submissions S."/>
        </authorList>
    </citation>
    <scope>NUCLEOTIDE SEQUENCE [LARGE SCALE GENOMIC DNA]</scope>
    <source>
        <strain evidence="8">Gh-67</strain>
    </source>
</reference>
<evidence type="ECO:0000256" key="6">
    <source>
        <dbReference type="SAM" id="Phobius"/>
    </source>
</evidence>
<evidence type="ECO:0000313" key="8">
    <source>
        <dbReference type="Proteomes" id="UP000199705"/>
    </source>
</evidence>
<dbReference type="InterPro" id="IPR003544">
    <property type="entry name" value="Cyt_c_biogenesis_CcmB"/>
</dbReference>
<keyword evidence="5 6" id="KW-0472">Membrane</keyword>
<keyword evidence="8" id="KW-1185">Reference proteome</keyword>
<feature type="transmembrane region" description="Helical" evidence="6">
    <location>
        <begin position="39"/>
        <end position="61"/>
    </location>
</feature>
<keyword evidence="4 6" id="KW-1133">Transmembrane helix</keyword>
<feature type="transmembrane region" description="Helical" evidence="6">
    <location>
        <begin position="182"/>
        <end position="202"/>
    </location>
</feature>
<evidence type="ECO:0000256" key="1">
    <source>
        <dbReference type="ARBA" id="ARBA00004141"/>
    </source>
</evidence>
<dbReference type="Pfam" id="PF03379">
    <property type="entry name" value="CcmB"/>
    <property type="match status" value="1"/>
</dbReference>
<proteinExistence type="inferred from homology"/>
<feature type="transmembrane region" description="Helical" evidence="6">
    <location>
        <begin position="150"/>
        <end position="170"/>
    </location>
</feature>
<evidence type="ECO:0000256" key="5">
    <source>
        <dbReference type="ARBA" id="ARBA00023136"/>
    </source>
</evidence>
<sequence length="243" mass="27072">MSNALTHSQVIITFAVMKLVNETWYLLKKEVLLEWRSKYAFNGVLLYVVSTVFVCYISLNLNPGFSNSSGYPIVWNVLFWIIMLFASVNAIAKSFMQESKSRLLYYYSIASPQAIILSKTIYNILLMALLSTLALVVFKVFFPNTLGDPLYYFLAVLLGSVSFSTVFTMISAIASKAGNNGTLMAILSFPVIIPVILVLIKLSKSAMDGVDRSFFYGNIGVLCAINAIVIATALLLFPYLWRD</sequence>
<dbReference type="STRING" id="551996.SAMN05192573_111136"/>
<comment type="subcellular location">
    <subcellularLocation>
        <location evidence="1">Membrane</location>
        <topology evidence="1">Multi-pass membrane protein</topology>
    </subcellularLocation>
</comment>